<reference evidence="1 2" key="1">
    <citation type="submission" date="2016-03" db="EMBL/GenBank/DDBJ databases">
        <title>Microsymbionts genomes from the relict species Vavilovia formosa (Stev.) Fed.</title>
        <authorList>
            <person name="Kopat V."/>
            <person name="Chirak E."/>
            <person name="Kimeklis A."/>
            <person name="Andronov E."/>
        </authorList>
    </citation>
    <scope>NUCLEOTIDE SEQUENCE [LARGE SCALE GENOMIC DNA]</scope>
    <source>
        <strain evidence="1 2">Vaf07</strain>
    </source>
</reference>
<evidence type="ECO:0000313" key="1">
    <source>
        <dbReference type="EMBL" id="KZD24824.1"/>
    </source>
</evidence>
<dbReference type="STRING" id="943830.A4A58_21030"/>
<proteinExistence type="predicted"/>
<evidence type="ECO:0000313" key="2">
    <source>
        <dbReference type="Proteomes" id="UP000076574"/>
    </source>
</evidence>
<comment type="caution">
    <text evidence="1">The sequence shown here is derived from an EMBL/GenBank/DDBJ whole genome shotgun (WGS) entry which is preliminary data.</text>
</comment>
<name>A0A161QTJ1_9BRAD</name>
<organism evidence="1 2">
    <name type="scientific">Tardiphaga robiniae</name>
    <dbReference type="NCBI Taxonomy" id="943830"/>
    <lineage>
        <taxon>Bacteria</taxon>
        <taxon>Pseudomonadati</taxon>
        <taxon>Pseudomonadota</taxon>
        <taxon>Alphaproteobacteria</taxon>
        <taxon>Hyphomicrobiales</taxon>
        <taxon>Nitrobacteraceae</taxon>
        <taxon>Tardiphaga</taxon>
    </lineage>
</organism>
<dbReference type="AlphaFoldDB" id="A0A161QTJ1"/>
<sequence>MPGVRLKIQRVAGLQRQQPAIDMCREAPLQQVDILFQPAAMDVDVAGPAARRQCHRHPVDAAARDDGGQCAARKARYPFVERRLQVPGNVNDRAVWSRGSIRKRDTERAGELPE</sequence>
<keyword evidence="2" id="KW-1185">Reference proteome</keyword>
<gene>
    <name evidence="1" type="ORF">A4A58_21030</name>
</gene>
<accession>A0A161QTJ1</accession>
<protein>
    <submittedName>
        <fullName evidence="1">Uncharacterized protein</fullName>
    </submittedName>
</protein>
<dbReference type="Proteomes" id="UP000076574">
    <property type="component" value="Unassembled WGS sequence"/>
</dbReference>
<dbReference type="EMBL" id="LVYV01000002">
    <property type="protein sequence ID" value="KZD24824.1"/>
    <property type="molecule type" value="Genomic_DNA"/>
</dbReference>